<dbReference type="AlphaFoldDB" id="A0A642UZN9"/>
<dbReference type="InterPro" id="IPR011990">
    <property type="entry name" value="TPR-like_helical_dom_sf"/>
</dbReference>
<comment type="subcellular location">
    <subcellularLocation>
        <location evidence="2">Cell membrane</location>
        <topology evidence="2">Peripheral membrane protein</topology>
        <orientation evidence="2">Cytoplasmic side</orientation>
    </subcellularLocation>
    <subcellularLocation>
        <location evidence="3">Cytoplasmic granule</location>
    </subcellularLocation>
</comment>
<evidence type="ECO:0000256" key="5">
    <source>
        <dbReference type="ARBA" id="ARBA00038251"/>
    </source>
</evidence>
<protein>
    <recommendedName>
        <fullName evidence="6">Cargo-transport protein YPP1</fullName>
    </recommendedName>
</protein>
<comment type="similarity">
    <text evidence="5">Belongs to the YPP1 family.</text>
</comment>
<comment type="caution">
    <text evidence="8">The sequence shown here is derived from an EMBL/GenBank/DDBJ whole genome shotgun (WGS) entry which is preliminary data.</text>
</comment>
<evidence type="ECO:0000256" key="2">
    <source>
        <dbReference type="ARBA" id="ARBA00004413"/>
    </source>
</evidence>
<feature type="region of interest" description="Disordered" evidence="7">
    <location>
        <begin position="640"/>
        <end position="715"/>
    </location>
</feature>
<dbReference type="OrthoDB" id="29013at2759"/>
<dbReference type="Proteomes" id="UP000449547">
    <property type="component" value="Unassembled WGS sequence"/>
</dbReference>
<dbReference type="VEuPathDB" id="FungiDB:DIURU_000054"/>
<dbReference type="OMA" id="LIFIDYQ"/>
<dbReference type="Gene3D" id="1.25.40.10">
    <property type="entry name" value="Tetratricopeptide repeat domain"/>
    <property type="match status" value="2"/>
</dbReference>
<dbReference type="InterPro" id="IPR051722">
    <property type="entry name" value="Endocytosis_PI4K-reg_protein"/>
</dbReference>
<evidence type="ECO:0000256" key="7">
    <source>
        <dbReference type="SAM" id="MobiDB-lite"/>
    </source>
</evidence>
<dbReference type="CDD" id="cd23270">
    <property type="entry name" value="YPP1"/>
    <property type="match status" value="1"/>
</dbReference>
<dbReference type="GeneID" id="54778707"/>
<reference evidence="8 9" key="1">
    <citation type="submission" date="2019-07" db="EMBL/GenBank/DDBJ databases">
        <title>Genome assembly of two rare yeast pathogens: Diutina rugosa and Trichomonascus ciferrii.</title>
        <authorList>
            <person name="Mixao V."/>
            <person name="Saus E."/>
            <person name="Hansen A."/>
            <person name="Lass-Flor C."/>
            <person name="Gabaldon T."/>
        </authorList>
    </citation>
    <scope>NUCLEOTIDE SEQUENCE [LARGE SCALE GENOMIC DNA]</scope>
    <source>
        <strain evidence="8 9">CBS 613</strain>
    </source>
</reference>
<accession>A0A642UZN9</accession>
<dbReference type="EMBL" id="SWFT01000004">
    <property type="protein sequence ID" value="KAA8908741.1"/>
    <property type="molecule type" value="Genomic_DNA"/>
</dbReference>
<keyword evidence="9" id="KW-1185">Reference proteome</keyword>
<feature type="compositionally biased region" description="Low complexity" evidence="7">
    <location>
        <begin position="704"/>
        <end position="715"/>
    </location>
</feature>
<evidence type="ECO:0000256" key="3">
    <source>
        <dbReference type="ARBA" id="ARBA00004463"/>
    </source>
</evidence>
<feature type="region of interest" description="Disordered" evidence="7">
    <location>
        <begin position="723"/>
        <end position="742"/>
    </location>
</feature>
<evidence type="ECO:0000256" key="1">
    <source>
        <dbReference type="ARBA" id="ARBA00002550"/>
    </source>
</evidence>
<proteinExistence type="inferred from homology"/>
<dbReference type="GO" id="GO:0006897">
    <property type="term" value="P:endocytosis"/>
    <property type="evidence" value="ECO:0007669"/>
    <property type="project" value="UniProtKB-KW"/>
</dbReference>
<dbReference type="RefSeq" id="XP_034015169.1">
    <property type="nucleotide sequence ID" value="XM_034158377.1"/>
</dbReference>
<keyword evidence="4" id="KW-0254">Endocytosis</keyword>
<comment type="function">
    <text evidence="1">Involved in endocytosis.</text>
</comment>
<dbReference type="PANTHER" id="PTHR23083:SF464">
    <property type="entry name" value="TETRATRICOPEPTIDE REPEAT DOMAIN 7, ISOFORM A"/>
    <property type="match status" value="1"/>
</dbReference>
<feature type="compositionally biased region" description="Basic and acidic residues" evidence="7">
    <location>
        <begin position="655"/>
        <end position="666"/>
    </location>
</feature>
<dbReference type="GO" id="GO:0005886">
    <property type="term" value="C:plasma membrane"/>
    <property type="evidence" value="ECO:0007669"/>
    <property type="project" value="UniProtKB-SubCell"/>
</dbReference>
<evidence type="ECO:0000313" key="9">
    <source>
        <dbReference type="Proteomes" id="UP000449547"/>
    </source>
</evidence>
<evidence type="ECO:0000256" key="6">
    <source>
        <dbReference type="ARBA" id="ARBA00039231"/>
    </source>
</evidence>
<name>A0A642UZN9_DIURU</name>
<organism evidence="8 9">
    <name type="scientific">Diutina rugosa</name>
    <name type="common">Yeast</name>
    <name type="synonym">Candida rugosa</name>
    <dbReference type="NCBI Taxonomy" id="5481"/>
    <lineage>
        <taxon>Eukaryota</taxon>
        <taxon>Fungi</taxon>
        <taxon>Dikarya</taxon>
        <taxon>Ascomycota</taxon>
        <taxon>Saccharomycotina</taxon>
        <taxon>Pichiomycetes</taxon>
        <taxon>Debaryomycetaceae</taxon>
        <taxon>Diutina</taxon>
    </lineage>
</organism>
<sequence length="923" mass="104744">MIIEDGIHDPVMRALNLGSYPRAVAADNSWAHSPQPFDRMVYCDYHVSRLIATEFHGDELPDDSHVSAEAKQTLLDLFSVLDNVSSSTMEYEERLYYSVIRAHMCFLDGRMDEMKQVLTSITVVRQGAAAPTSASVHHLQFVSYVTVRYYVLLGLTNWKYWLDYLTSFAESFTKTQVAANHWLRNLYYELGSTLASNGQLTWGDISELSFAKNELSVTGFCSYLILHTKLSDTKFIEQFMAWLDQSILAKINDPRHRFPDAAQSTPEIEAFVTQLYESVESFHRIASTAPVRTRQRLLKPSTSHQFLLAQLSRTYQSKQVTANLIYTLISIDENDEALAAFETIIQYLKLDEAHSHGNIDDVLSVINLYSTCLLKLNPKNGARFLYSDDTSVLHKLKQAEKKLQEYLDKFCEYAEISVTGDDDDLGFLYKKYNPNLTGVDRSTLVDVVSQGYYALGQFEDVTASRLSPTLEQMGTASDQALNQYRRAVIINTTGNPHYLYTYSRCLATMGRLKPALKLCKFTLKKYPETFNTWNLMVLILSAFETNRHGQGVVTSQTESEKFIENALNIASLYNQKNRGRVSLETRYEILQLKLTQLAVLEQNHGVNYILEHMTDLFVLYQELFETTPSAQPSGKVVSSVHDSTWSHRPSVIDPASKKDTHADEITPHANGHVVKISGQHSHSTSRRHSLSLDRFRRSSKHAKPTSAPAPAVPTTTAAAAAAASVSRQASVKRPQTSQERTEVTERKILQELWLWTSRVYMRVGLADEAEQCLVEAESIYEPNVRTYTALGYLTSESRKFLALQEFERSLEIMTTTGSPLSDYGLTLLGLAKLFILDDRPESSLFISAEDRKAGLIRLKALLEEYAATWGYGYTTPEVWYFLSKIYEVVDDKVLLKKSLWRCIELEDYRPVRAFNTLEGFRTL</sequence>
<gene>
    <name evidence="8" type="ORF">DIURU_000054</name>
</gene>
<dbReference type="SUPFAM" id="SSF48452">
    <property type="entry name" value="TPR-like"/>
    <property type="match status" value="1"/>
</dbReference>
<dbReference type="PANTHER" id="PTHR23083">
    <property type="entry name" value="TETRATRICOPEPTIDE REPEAT PROTEIN, TPR"/>
    <property type="match status" value="1"/>
</dbReference>
<evidence type="ECO:0000256" key="4">
    <source>
        <dbReference type="ARBA" id="ARBA00022583"/>
    </source>
</evidence>
<evidence type="ECO:0000313" key="8">
    <source>
        <dbReference type="EMBL" id="KAA8908741.1"/>
    </source>
</evidence>